<dbReference type="EC" id="2.3.2.27" evidence="2"/>
<name>A0A162A362_DAUCS</name>
<evidence type="ECO:0000256" key="5">
    <source>
        <dbReference type="ARBA" id="ARBA00022833"/>
    </source>
</evidence>
<keyword evidence="10" id="KW-1185">Reference proteome</keyword>
<dbReference type="PANTHER" id="PTHR15710">
    <property type="entry name" value="E3 UBIQUITIN-PROTEIN LIGASE PRAJA"/>
    <property type="match status" value="1"/>
</dbReference>
<reference evidence="9" key="2">
    <citation type="submission" date="2022-03" db="EMBL/GenBank/DDBJ databases">
        <title>Draft title - Genomic analysis of global carrot germplasm unveils the trajectory of domestication and the origin of high carotenoid orange carrot.</title>
        <authorList>
            <person name="Iorizzo M."/>
            <person name="Ellison S."/>
            <person name="Senalik D."/>
            <person name="Macko-Podgorni A."/>
            <person name="Grzebelus D."/>
            <person name="Bostan H."/>
            <person name="Rolling W."/>
            <person name="Curaba J."/>
            <person name="Simon P."/>
        </authorList>
    </citation>
    <scope>NUCLEOTIDE SEQUENCE</scope>
    <source>
        <tissue evidence="9">Leaf</tissue>
    </source>
</reference>
<dbReference type="Gene3D" id="3.30.40.10">
    <property type="entry name" value="Zinc/RING finger domain, C3HC4 (zinc finger)"/>
    <property type="match status" value="1"/>
</dbReference>
<evidence type="ECO:0000313" key="10">
    <source>
        <dbReference type="Proteomes" id="UP000077755"/>
    </source>
</evidence>
<dbReference type="OMA" id="CELPCAH"/>
<dbReference type="InterPro" id="IPR001841">
    <property type="entry name" value="Znf_RING"/>
</dbReference>
<dbReference type="EMBL" id="LNRQ01000005">
    <property type="protein sequence ID" value="KZM94500.1"/>
    <property type="molecule type" value="Genomic_DNA"/>
</dbReference>
<evidence type="ECO:0000259" key="7">
    <source>
        <dbReference type="PROSITE" id="PS50089"/>
    </source>
</evidence>
<dbReference type="EMBL" id="CP093347">
    <property type="protein sequence ID" value="WOH00962.1"/>
    <property type="molecule type" value="Genomic_DNA"/>
</dbReference>
<dbReference type="SUPFAM" id="SSF57850">
    <property type="entry name" value="RING/U-box"/>
    <property type="match status" value="1"/>
</dbReference>
<dbReference type="GO" id="GO:0008270">
    <property type="term" value="F:zinc ion binding"/>
    <property type="evidence" value="ECO:0007669"/>
    <property type="project" value="UniProtKB-KW"/>
</dbReference>
<dbReference type="PANTHER" id="PTHR15710:SF67">
    <property type="entry name" value="E3 UBIQUITIN-PROTEIN LIGASE SGR9, AMYLOPLASTIC"/>
    <property type="match status" value="1"/>
</dbReference>
<feature type="domain" description="RING-type" evidence="7">
    <location>
        <begin position="207"/>
        <end position="248"/>
    </location>
</feature>
<organism evidence="8">
    <name type="scientific">Daucus carota subsp. sativus</name>
    <name type="common">Carrot</name>
    <dbReference type="NCBI Taxonomy" id="79200"/>
    <lineage>
        <taxon>Eukaryota</taxon>
        <taxon>Viridiplantae</taxon>
        <taxon>Streptophyta</taxon>
        <taxon>Embryophyta</taxon>
        <taxon>Tracheophyta</taxon>
        <taxon>Spermatophyta</taxon>
        <taxon>Magnoliopsida</taxon>
        <taxon>eudicotyledons</taxon>
        <taxon>Gunneridae</taxon>
        <taxon>Pentapetalae</taxon>
        <taxon>asterids</taxon>
        <taxon>campanulids</taxon>
        <taxon>Apiales</taxon>
        <taxon>Apiaceae</taxon>
        <taxon>Apioideae</taxon>
        <taxon>Scandiceae</taxon>
        <taxon>Daucinae</taxon>
        <taxon>Daucus</taxon>
        <taxon>Daucus sect. Daucus</taxon>
    </lineage>
</organism>
<dbReference type="SMART" id="SM00184">
    <property type="entry name" value="RING"/>
    <property type="match status" value="1"/>
</dbReference>
<accession>A0A162A362</accession>
<evidence type="ECO:0000256" key="4">
    <source>
        <dbReference type="ARBA" id="ARBA00022771"/>
    </source>
</evidence>
<evidence type="ECO:0000313" key="9">
    <source>
        <dbReference type="EMBL" id="WOH00962.1"/>
    </source>
</evidence>
<gene>
    <name evidence="8" type="ORF">DCAR_017743</name>
    <name evidence="9" type="ORF">DCAR_0520340</name>
</gene>
<evidence type="ECO:0000313" key="8">
    <source>
        <dbReference type="EMBL" id="KZM94500.1"/>
    </source>
</evidence>
<keyword evidence="5" id="KW-0862">Zinc</keyword>
<evidence type="ECO:0000256" key="6">
    <source>
        <dbReference type="PROSITE-ProRule" id="PRU00175"/>
    </source>
</evidence>
<dbReference type="KEGG" id="dcr:108222171"/>
<reference evidence="8" key="1">
    <citation type="journal article" date="2016" name="Nat. Genet.">
        <title>A high-quality carrot genome assembly provides new insights into carotenoid accumulation and asterid genome evolution.</title>
        <authorList>
            <person name="Iorizzo M."/>
            <person name="Ellison S."/>
            <person name="Senalik D."/>
            <person name="Zeng P."/>
            <person name="Satapoomin P."/>
            <person name="Huang J."/>
            <person name="Bowman M."/>
            <person name="Iovene M."/>
            <person name="Sanseverino W."/>
            <person name="Cavagnaro P."/>
            <person name="Yildiz M."/>
            <person name="Macko-Podgorni A."/>
            <person name="Moranska E."/>
            <person name="Grzebelus E."/>
            <person name="Grzebelus D."/>
            <person name="Ashrafi H."/>
            <person name="Zheng Z."/>
            <person name="Cheng S."/>
            <person name="Spooner D."/>
            <person name="Van Deynze A."/>
            <person name="Simon P."/>
        </authorList>
    </citation>
    <scope>NUCLEOTIDE SEQUENCE [LARGE SCALE GENOMIC DNA]</scope>
    <source>
        <tissue evidence="8">Leaf</tissue>
    </source>
</reference>
<comment type="catalytic activity">
    <reaction evidence="1">
        <text>S-ubiquitinyl-[E2 ubiquitin-conjugating enzyme]-L-cysteine + [acceptor protein]-L-lysine = [E2 ubiquitin-conjugating enzyme]-L-cysteine + N(6)-ubiquitinyl-[acceptor protein]-L-lysine.</text>
        <dbReference type="EC" id="2.3.2.27"/>
    </reaction>
</comment>
<evidence type="ECO:0000256" key="1">
    <source>
        <dbReference type="ARBA" id="ARBA00000900"/>
    </source>
</evidence>
<dbReference type="GO" id="GO:0005737">
    <property type="term" value="C:cytoplasm"/>
    <property type="evidence" value="ECO:0007669"/>
    <property type="project" value="TreeGrafter"/>
</dbReference>
<protein>
    <recommendedName>
        <fullName evidence="2">RING-type E3 ubiquitin transferase</fullName>
        <ecNumber evidence="2">2.3.2.27</ecNumber>
    </recommendedName>
</protein>
<dbReference type="Gramene" id="KZM94500">
    <property type="protein sequence ID" value="KZM94500"/>
    <property type="gene ID" value="DCAR_017743"/>
</dbReference>
<keyword evidence="3" id="KW-0479">Metal-binding</keyword>
<dbReference type="OrthoDB" id="21204at2759"/>
<dbReference type="GO" id="GO:0061630">
    <property type="term" value="F:ubiquitin protein ligase activity"/>
    <property type="evidence" value="ECO:0007669"/>
    <property type="project" value="UniProtKB-EC"/>
</dbReference>
<keyword evidence="4 6" id="KW-0863">Zinc-finger</keyword>
<evidence type="ECO:0000256" key="2">
    <source>
        <dbReference type="ARBA" id="ARBA00012483"/>
    </source>
</evidence>
<proteinExistence type="predicted"/>
<evidence type="ECO:0000256" key="3">
    <source>
        <dbReference type="ARBA" id="ARBA00022723"/>
    </source>
</evidence>
<dbReference type="PROSITE" id="PS50089">
    <property type="entry name" value="ZF_RING_2"/>
    <property type="match status" value="1"/>
</dbReference>
<sequence length="280" mass="31807">MDNHYSVVIAALSTLTPPQLSDLIASISALFYCHHRRLTALLSSPTLFSLTLHHLKYLSLHHKSLLITQYLLSNLTHLVHFMHTKTSSPSYSATNIKLCDLDAVLLLLLFCELRQHDPNALETSPVEWHRVLCNYYFHDTMLVLSGLVVSEVEVLNKFVELLTKFSRFVGVDIEHDSERKEGREVAAAAAVVVALPSVDIRGGEKECVICNDEMKRGTDVCELPCAHLFHWMCILPWLRKTNTCPCCRYRLPSDDISIEIQQLWEVLLHMGTDHSDSSRD</sequence>
<dbReference type="InterPro" id="IPR013083">
    <property type="entry name" value="Znf_RING/FYVE/PHD"/>
</dbReference>
<dbReference type="Pfam" id="PF13639">
    <property type="entry name" value="zf-RING_2"/>
    <property type="match status" value="1"/>
</dbReference>
<dbReference type="GO" id="GO:0016567">
    <property type="term" value="P:protein ubiquitination"/>
    <property type="evidence" value="ECO:0007669"/>
    <property type="project" value="TreeGrafter"/>
</dbReference>
<dbReference type="Proteomes" id="UP000077755">
    <property type="component" value="Chromosome 5"/>
</dbReference>
<dbReference type="AlphaFoldDB" id="A0A162A362"/>
<dbReference type="CDD" id="cd16454">
    <property type="entry name" value="RING-H2_PA-TM-RING"/>
    <property type="match status" value="1"/>
</dbReference>